<accession>A0A9P8T0P0</accession>
<name>A0A9P8T0P0_9ASCO</name>
<dbReference type="GeneID" id="70238111"/>
<proteinExistence type="predicted"/>
<protein>
    <submittedName>
        <fullName evidence="1">Uncharacterized protein</fullName>
    </submittedName>
</protein>
<evidence type="ECO:0000313" key="2">
    <source>
        <dbReference type="Proteomes" id="UP000769157"/>
    </source>
</evidence>
<evidence type="ECO:0000313" key="1">
    <source>
        <dbReference type="EMBL" id="KAH3661968.1"/>
    </source>
</evidence>
<keyword evidence="2" id="KW-1185">Reference proteome</keyword>
<organism evidence="1 2">
    <name type="scientific">Ogataea philodendri</name>
    <dbReference type="NCBI Taxonomy" id="1378263"/>
    <lineage>
        <taxon>Eukaryota</taxon>
        <taxon>Fungi</taxon>
        <taxon>Dikarya</taxon>
        <taxon>Ascomycota</taxon>
        <taxon>Saccharomycotina</taxon>
        <taxon>Pichiomycetes</taxon>
        <taxon>Pichiales</taxon>
        <taxon>Pichiaceae</taxon>
        <taxon>Ogataea</taxon>
    </lineage>
</organism>
<gene>
    <name evidence="1" type="ORF">OGAPHI_006147</name>
</gene>
<comment type="caution">
    <text evidence="1">The sequence shown here is derived from an EMBL/GenBank/DDBJ whole genome shotgun (WGS) entry which is preliminary data.</text>
</comment>
<dbReference type="EMBL" id="JAEUBE010000414">
    <property type="protein sequence ID" value="KAH3661968.1"/>
    <property type="molecule type" value="Genomic_DNA"/>
</dbReference>
<reference evidence="1" key="2">
    <citation type="submission" date="2021-01" db="EMBL/GenBank/DDBJ databases">
        <authorList>
            <person name="Schikora-Tamarit M.A."/>
        </authorList>
    </citation>
    <scope>NUCLEOTIDE SEQUENCE</scope>
    <source>
        <strain evidence="1">CBS6075</strain>
    </source>
</reference>
<dbReference type="Proteomes" id="UP000769157">
    <property type="component" value="Unassembled WGS sequence"/>
</dbReference>
<reference evidence="1" key="1">
    <citation type="journal article" date="2021" name="Open Biol.">
        <title>Shared evolutionary footprints suggest mitochondrial oxidative damage underlies multiple complex I losses in fungi.</title>
        <authorList>
            <person name="Schikora-Tamarit M.A."/>
            <person name="Marcet-Houben M."/>
            <person name="Nosek J."/>
            <person name="Gabaldon T."/>
        </authorList>
    </citation>
    <scope>NUCLEOTIDE SEQUENCE</scope>
    <source>
        <strain evidence="1">CBS6075</strain>
    </source>
</reference>
<dbReference type="AlphaFoldDB" id="A0A9P8T0P0"/>
<sequence>MFHIDHEIHGFASVGMRVYLEGVVIDISVRPQCTGGVDRVNDHVKELSWRGIDQIHVWKHMVFDVSVRKRLDDSNSEHGVGH</sequence>
<dbReference type="RefSeq" id="XP_046059072.1">
    <property type="nucleotide sequence ID" value="XM_046207405.1"/>
</dbReference>